<dbReference type="InterPro" id="IPR043502">
    <property type="entry name" value="DNA/RNA_pol_sf"/>
</dbReference>
<comment type="similarity">
    <text evidence="1">Belongs to the beta type-B retroviral polymerase family. HERV class-II K(HML-2) pol subfamily.</text>
</comment>
<feature type="non-terminal residue" evidence="5">
    <location>
        <position position="429"/>
    </location>
</feature>
<protein>
    <recommendedName>
        <fullName evidence="2">ribonuclease H</fullName>
        <ecNumber evidence="2">3.1.26.4</ecNumber>
    </recommendedName>
</protein>
<evidence type="ECO:0000259" key="4">
    <source>
        <dbReference type="PROSITE" id="PS50994"/>
    </source>
</evidence>
<reference evidence="5" key="1">
    <citation type="submission" date="2020-08" db="EMBL/GenBank/DDBJ databases">
        <title>Chromosome-level assembly of Southern catfish (Silurus meridionalis) provides insights into visual adaptation to the nocturnal and benthic lifestyles.</title>
        <authorList>
            <person name="Zhang Y."/>
            <person name="Wang D."/>
            <person name="Peng Z."/>
        </authorList>
    </citation>
    <scope>NUCLEOTIDE SEQUENCE</scope>
    <source>
        <strain evidence="5">SWU-2019-XX</strain>
        <tissue evidence="5">Muscle</tissue>
    </source>
</reference>
<feature type="domain" description="Integrase catalytic" evidence="4">
    <location>
        <begin position="244"/>
        <end position="429"/>
    </location>
</feature>
<dbReference type="InterPro" id="IPR051320">
    <property type="entry name" value="Viral_Replic_Matur_Polypro"/>
</dbReference>
<evidence type="ECO:0000259" key="3">
    <source>
        <dbReference type="PROSITE" id="PS50878"/>
    </source>
</evidence>
<dbReference type="InterPro" id="IPR001584">
    <property type="entry name" value="Integrase_cat-core"/>
</dbReference>
<evidence type="ECO:0000313" key="5">
    <source>
        <dbReference type="EMBL" id="KAF7695190.1"/>
    </source>
</evidence>
<dbReference type="PANTHER" id="PTHR33064">
    <property type="entry name" value="POL PROTEIN"/>
    <property type="match status" value="1"/>
</dbReference>
<name>A0A8T0ASX9_SILME</name>
<gene>
    <name evidence="5" type="ORF">HF521_006913</name>
</gene>
<dbReference type="EC" id="3.1.26.4" evidence="2"/>
<dbReference type="GO" id="GO:0015074">
    <property type="term" value="P:DNA integration"/>
    <property type="evidence" value="ECO:0007669"/>
    <property type="project" value="InterPro"/>
</dbReference>
<dbReference type="SUPFAM" id="SSF53098">
    <property type="entry name" value="Ribonuclease H-like"/>
    <property type="match status" value="1"/>
</dbReference>
<dbReference type="InterPro" id="IPR012337">
    <property type="entry name" value="RNaseH-like_sf"/>
</dbReference>
<dbReference type="Gene3D" id="3.30.70.270">
    <property type="match status" value="2"/>
</dbReference>
<accession>A0A8T0ASX9</accession>
<dbReference type="GO" id="GO:0004523">
    <property type="term" value="F:RNA-DNA hybrid ribonuclease activity"/>
    <property type="evidence" value="ECO:0007669"/>
    <property type="project" value="UniProtKB-EC"/>
</dbReference>
<evidence type="ECO:0000256" key="2">
    <source>
        <dbReference type="ARBA" id="ARBA00012180"/>
    </source>
</evidence>
<proteinExistence type="inferred from homology"/>
<keyword evidence="6" id="KW-1185">Reference proteome</keyword>
<dbReference type="InterPro" id="IPR036397">
    <property type="entry name" value="RNaseH_sf"/>
</dbReference>
<dbReference type="Pfam" id="PF00665">
    <property type="entry name" value="rve"/>
    <property type="match status" value="1"/>
</dbReference>
<dbReference type="Gene3D" id="3.30.420.10">
    <property type="entry name" value="Ribonuclease H-like superfamily/Ribonuclease H"/>
    <property type="match status" value="1"/>
</dbReference>
<dbReference type="InterPro" id="IPR043128">
    <property type="entry name" value="Rev_trsase/Diguanyl_cyclase"/>
</dbReference>
<evidence type="ECO:0000256" key="1">
    <source>
        <dbReference type="ARBA" id="ARBA00010879"/>
    </source>
</evidence>
<dbReference type="PANTHER" id="PTHR33064:SF37">
    <property type="entry name" value="RIBONUCLEASE H"/>
    <property type="match status" value="1"/>
</dbReference>
<dbReference type="AlphaFoldDB" id="A0A8T0ASX9"/>
<dbReference type="Pfam" id="PF00078">
    <property type="entry name" value="RVT_1"/>
    <property type="match status" value="1"/>
</dbReference>
<dbReference type="EMBL" id="JABFDY010000017">
    <property type="protein sequence ID" value="KAF7695190.1"/>
    <property type="molecule type" value="Genomic_DNA"/>
</dbReference>
<organism evidence="5 6">
    <name type="scientific">Silurus meridionalis</name>
    <name type="common">Southern catfish</name>
    <name type="synonym">Silurus soldatovi meridionalis</name>
    <dbReference type="NCBI Taxonomy" id="175797"/>
    <lineage>
        <taxon>Eukaryota</taxon>
        <taxon>Metazoa</taxon>
        <taxon>Chordata</taxon>
        <taxon>Craniata</taxon>
        <taxon>Vertebrata</taxon>
        <taxon>Euteleostomi</taxon>
        <taxon>Actinopterygii</taxon>
        <taxon>Neopterygii</taxon>
        <taxon>Teleostei</taxon>
        <taxon>Ostariophysi</taxon>
        <taxon>Siluriformes</taxon>
        <taxon>Siluridae</taxon>
        <taxon>Silurus</taxon>
    </lineage>
</organism>
<dbReference type="GO" id="GO:0003676">
    <property type="term" value="F:nucleic acid binding"/>
    <property type="evidence" value="ECO:0007669"/>
    <property type="project" value="InterPro"/>
</dbReference>
<comment type="caution">
    <text evidence="5">The sequence shown here is derived from an EMBL/GenBank/DDBJ whole genome shotgun (WGS) entry which is preliminary data.</text>
</comment>
<dbReference type="InterPro" id="IPR000477">
    <property type="entry name" value="RT_dom"/>
</dbReference>
<sequence length="429" mass="48204">MRPINQIVIAETPVVPDPHTLLSNIPENTQWYTVIDLCSAFFSIPLHPDSRHLFAFTYGGQQYTYTRLPQGYCESPSVFNQVLARDLQNLQQKSRLLQYVDDLLICSETREQCLKDSITVLKALAENGHKVSKEKLQFCSKKVEYLGRVLEGTTRKISPTHVEAIRNAPRPENVRQMLSFLGMAGFSRPWICDFALKAQPLRDMIKAAGQNKPSAKLEWTSDGIAAFELIKNTMASAPALACPNYSKPFHLYVSERQGFASAVLMQHQEGMGNQPIAYFSTAVSGKRYILVVVDRFSRWVEAIATADNKAKTVAKFLCREVIPRFGIPDQIQSDNGSHFTNELMKTVWKALGVKQKLGCVYHPQSQGMVERANGTIKAKVAKICASTKLNWVQALPLALMKMRSQTNRTLHLTPHEIVTGCPMPMPYTR</sequence>
<evidence type="ECO:0000313" key="6">
    <source>
        <dbReference type="Proteomes" id="UP000606274"/>
    </source>
</evidence>
<dbReference type="SUPFAM" id="SSF56672">
    <property type="entry name" value="DNA/RNA polymerases"/>
    <property type="match status" value="1"/>
</dbReference>
<dbReference type="PROSITE" id="PS50878">
    <property type="entry name" value="RT_POL"/>
    <property type="match status" value="1"/>
</dbReference>
<dbReference type="PROSITE" id="PS50994">
    <property type="entry name" value="INTEGRASE"/>
    <property type="match status" value="1"/>
</dbReference>
<feature type="domain" description="Reverse transcriptase" evidence="3">
    <location>
        <begin position="1"/>
        <end position="150"/>
    </location>
</feature>
<dbReference type="Proteomes" id="UP000606274">
    <property type="component" value="Unassembled WGS sequence"/>
</dbReference>